<name>A0A1X2GUT6_9FUNG</name>
<dbReference type="OrthoDB" id="422637at2759"/>
<evidence type="ECO:0008006" key="4">
    <source>
        <dbReference type="Google" id="ProtNLM"/>
    </source>
</evidence>
<comment type="caution">
    <text evidence="2">The sequence shown here is derived from an EMBL/GenBank/DDBJ whole genome shotgun (WGS) entry which is preliminary data.</text>
</comment>
<dbReference type="SUPFAM" id="SSF48371">
    <property type="entry name" value="ARM repeat"/>
    <property type="match status" value="1"/>
</dbReference>
<proteinExistence type="predicted"/>
<dbReference type="Proteomes" id="UP000242146">
    <property type="component" value="Unassembled WGS sequence"/>
</dbReference>
<dbReference type="Pfam" id="PF02985">
    <property type="entry name" value="HEAT"/>
    <property type="match status" value="1"/>
</dbReference>
<keyword evidence="1" id="KW-0677">Repeat</keyword>
<dbReference type="InterPro" id="IPR000357">
    <property type="entry name" value="HEAT"/>
</dbReference>
<reference evidence="2 3" key="1">
    <citation type="submission" date="2016-07" db="EMBL/GenBank/DDBJ databases">
        <title>Pervasive Adenine N6-methylation of Active Genes in Fungi.</title>
        <authorList>
            <consortium name="DOE Joint Genome Institute"/>
            <person name="Mondo S.J."/>
            <person name="Dannebaum R.O."/>
            <person name="Kuo R.C."/>
            <person name="Labutti K."/>
            <person name="Haridas S."/>
            <person name="Kuo A."/>
            <person name="Salamov A."/>
            <person name="Ahrendt S.R."/>
            <person name="Lipzen A."/>
            <person name="Sullivan W."/>
            <person name="Andreopoulos W.B."/>
            <person name="Clum A."/>
            <person name="Lindquist E."/>
            <person name="Daum C."/>
            <person name="Ramamoorthy G.K."/>
            <person name="Gryganskyi A."/>
            <person name="Culley D."/>
            <person name="Magnuson J.K."/>
            <person name="James T.Y."/>
            <person name="O'Malley M.A."/>
            <person name="Stajich J.E."/>
            <person name="Spatafora J.W."/>
            <person name="Visel A."/>
            <person name="Grigoriev I.V."/>
        </authorList>
    </citation>
    <scope>NUCLEOTIDE SEQUENCE [LARGE SCALE GENOMIC DNA]</scope>
    <source>
        <strain evidence="2 3">NRRL 3301</strain>
    </source>
</reference>
<evidence type="ECO:0000256" key="1">
    <source>
        <dbReference type="ARBA" id="ARBA00022737"/>
    </source>
</evidence>
<accession>A0A1X2GUT6</accession>
<dbReference type="InterPro" id="IPR052107">
    <property type="entry name" value="HEAT6"/>
</dbReference>
<dbReference type="InterPro" id="IPR016024">
    <property type="entry name" value="ARM-type_fold"/>
</dbReference>
<dbReference type="Gene3D" id="1.25.10.10">
    <property type="entry name" value="Leucine-rich Repeat Variant"/>
    <property type="match status" value="1"/>
</dbReference>
<evidence type="ECO:0000313" key="3">
    <source>
        <dbReference type="Proteomes" id="UP000242146"/>
    </source>
</evidence>
<dbReference type="PANTHER" id="PTHR13366:SF0">
    <property type="entry name" value="HEAT REPEAT-CONTAINING PROTEIN 6"/>
    <property type="match status" value="1"/>
</dbReference>
<protein>
    <recommendedName>
        <fullName evidence="4">ARM repeat-containing protein</fullName>
    </recommendedName>
</protein>
<evidence type="ECO:0000313" key="2">
    <source>
        <dbReference type="EMBL" id="ORX61298.1"/>
    </source>
</evidence>
<organism evidence="2 3">
    <name type="scientific">Hesseltinella vesiculosa</name>
    <dbReference type="NCBI Taxonomy" id="101127"/>
    <lineage>
        <taxon>Eukaryota</taxon>
        <taxon>Fungi</taxon>
        <taxon>Fungi incertae sedis</taxon>
        <taxon>Mucoromycota</taxon>
        <taxon>Mucoromycotina</taxon>
        <taxon>Mucoromycetes</taxon>
        <taxon>Mucorales</taxon>
        <taxon>Cunninghamellaceae</taxon>
        <taxon>Hesseltinella</taxon>
    </lineage>
</organism>
<keyword evidence="3" id="KW-1185">Reference proteome</keyword>
<sequence length="368" mass="41438">MYFIESYASAFAAMCNQSSLDTNKMTTCISWWQSNLEKHIQQSSLDPSPKVKVATCDCLAAISSSIFEQLPMRYQRLSIALLMPLTEDPDAAVRAAACRAIGVFILFPTLREDECFVSDVTTVVLNGMSDPSLLVRLRVSWAQGNLSDSLIITSQTTEDFNLPEWITFKDWNRMLEIASHAAMDNDKLRPNAVRSLGGILRIAPLSYFERRESLDVVQSVILAIVKNMETGSLKARWNACHAASNTLKNAAIPIGYVKKNTNVKQYPWTPIFYQTLLHCMTKCANYKVRINACLALASPTDVAQFGDQWEPVYKALIAAWDDIQTLEAGTDFNERKYRSQLKDQLQATLNHIHAWLPPELQAKLNFDK</sequence>
<dbReference type="AlphaFoldDB" id="A0A1X2GUT6"/>
<dbReference type="PANTHER" id="PTHR13366">
    <property type="entry name" value="MALARIA ANTIGEN-RELATED"/>
    <property type="match status" value="1"/>
</dbReference>
<gene>
    <name evidence="2" type="ORF">DM01DRAFT_1119402</name>
</gene>
<dbReference type="EMBL" id="MCGT01000003">
    <property type="protein sequence ID" value="ORX61298.1"/>
    <property type="molecule type" value="Genomic_DNA"/>
</dbReference>
<dbReference type="STRING" id="101127.A0A1X2GUT6"/>
<dbReference type="InterPro" id="IPR011989">
    <property type="entry name" value="ARM-like"/>
</dbReference>